<accession>A0A6A6XTF0</accession>
<keyword evidence="1" id="KW-0812">Transmembrane</keyword>
<organism evidence="3 4">
    <name type="scientific">Melanomma pulvis-pyrius CBS 109.77</name>
    <dbReference type="NCBI Taxonomy" id="1314802"/>
    <lineage>
        <taxon>Eukaryota</taxon>
        <taxon>Fungi</taxon>
        <taxon>Dikarya</taxon>
        <taxon>Ascomycota</taxon>
        <taxon>Pezizomycotina</taxon>
        <taxon>Dothideomycetes</taxon>
        <taxon>Pleosporomycetidae</taxon>
        <taxon>Pleosporales</taxon>
        <taxon>Melanommataceae</taxon>
        <taxon>Melanomma</taxon>
    </lineage>
</organism>
<protein>
    <submittedName>
        <fullName evidence="3">Uncharacterized protein</fullName>
    </submittedName>
</protein>
<dbReference type="EMBL" id="MU001763">
    <property type="protein sequence ID" value="KAF2799503.1"/>
    <property type="molecule type" value="Genomic_DNA"/>
</dbReference>
<evidence type="ECO:0000313" key="4">
    <source>
        <dbReference type="Proteomes" id="UP000799757"/>
    </source>
</evidence>
<proteinExistence type="predicted"/>
<evidence type="ECO:0000256" key="2">
    <source>
        <dbReference type="SAM" id="SignalP"/>
    </source>
</evidence>
<keyword evidence="4" id="KW-1185">Reference proteome</keyword>
<feature type="transmembrane region" description="Helical" evidence="1">
    <location>
        <begin position="56"/>
        <end position="75"/>
    </location>
</feature>
<keyword evidence="1" id="KW-0472">Membrane</keyword>
<sequence length="82" mass="9506">MPHHDSDPSQLSYPVTLVLSLALQLMTRLSDAISKAKLAQEVAPSSEQYPRKLYPYIYPGNLFGFCFLWGIRYIFYFRFPSL</sequence>
<feature type="chain" id="PRO_5025391586" evidence="2">
    <location>
        <begin position="33"/>
        <end position="82"/>
    </location>
</feature>
<keyword evidence="1" id="KW-1133">Transmembrane helix</keyword>
<evidence type="ECO:0000256" key="1">
    <source>
        <dbReference type="SAM" id="Phobius"/>
    </source>
</evidence>
<keyword evidence="2" id="KW-0732">Signal</keyword>
<gene>
    <name evidence="3" type="ORF">K505DRAFT_321111</name>
</gene>
<dbReference type="AlphaFoldDB" id="A0A6A6XTF0"/>
<reference evidence="3" key="1">
    <citation type="journal article" date="2020" name="Stud. Mycol.">
        <title>101 Dothideomycetes genomes: a test case for predicting lifestyles and emergence of pathogens.</title>
        <authorList>
            <person name="Haridas S."/>
            <person name="Albert R."/>
            <person name="Binder M."/>
            <person name="Bloem J."/>
            <person name="Labutti K."/>
            <person name="Salamov A."/>
            <person name="Andreopoulos B."/>
            <person name="Baker S."/>
            <person name="Barry K."/>
            <person name="Bills G."/>
            <person name="Bluhm B."/>
            <person name="Cannon C."/>
            <person name="Castanera R."/>
            <person name="Culley D."/>
            <person name="Daum C."/>
            <person name="Ezra D."/>
            <person name="Gonzalez J."/>
            <person name="Henrissat B."/>
            <person name="Kuo A."/>
            <person name="Liang C."/>
            <person name="Lipzen A."/>
            <person name="Lutzoni F."/>
            <person name="Magnuson J."/>
            <person name="Mondo S."/>
            <person name="Nolan M."/>
            <person name="Ohm R."/>
            <person name="Pangilinan J."/>
            <person name="Park H.-J."/>
            <person name="Ramirez L."/>
            <person name="Alfaro M."/>
            <person name="Sun H."/>
            <person name="Tritt A."/>
            <person name="Yoshinaga Y."/>
            <person name="Zwiers L.-H."/>
            <person name="Turgeon B."/>
            <person name="Goodwin S."/>
            <person name="Spatafora J."/>
            <person name="Crous P."/>
            <person name="Grigoriev I."/>
        </authorList>
    </citation>
    <scope>NUCLEOTIDE SEQUENCE</scope>
    <source>
        <strain evidence="3">CBS 109.77</strain>
    </source>
</reference>
<dbReference type="Proteomes" id="UP000799757">
    <property type="component" value="Unassembled WGS sequence"/>
</dbReference>
<name>A0A6A6XTF0_9PLEO</name>
<evidence type="ECO:0000313" key="3">
    <source>
        <dbReference type="EMBL" id="KAF2799503.1"/>
    </source>
</evidence>
<feature type="signal peptide" evidence="2">
    <location>
        <begin position="1"/>
        <end position="32"/>
    </location>
</feature>